<protein>
    <submittedName>
        <fullName evidence="1">DUF3029 family protein</fullName>
    </submittedName>
</protein>
<reference evidence="1" key="1">
    <citation type="submission" date="2022-06" db="EMBL/GenBank/DDBJ databases">
        <title>Isolation of gut microbiota from human fecal samples.</title>
        <authorList>
            <person name="Pamer E.G."/>
            <person name="Barat B."/>
            <person name="Waligurski E."/>
            <person name="Medina S."/>
            <person name="Paddock L."/>
            <person name="Mostad J."/>
        </authorList>
    </citation>
    <scope>NUCLEOTIDE SEQUENCE</scope>
    <source>
        <strain evidence="1">DFI.9.91</strain>
    </source>
</reference>
<proteinExistence type="predicted"/>
<evidence type="ECO:0000313" key="2">
    <source>
        <dbReference type="Proteomes" id="UP001204562"/>
    </source>
</evidence>
<organism evidence="1 2">
    <name type="scientific">Intestinimonas massiliensis</name>
    <name type="common">ex Afouda et al. 2020</name>
    <dbReference type="NCBI Taxonomy" id="1673721"/>
    <lineage>
        <taxon>Bacteria</taxon>
        <taxon>Bacillati</taxon>
        <taxon>Bacillota</taxon>
        <taxon>Clostridia</taxon>
        <taxon>Eubacteriales</taxon>
        <taxon>Intestinimonas</taxon>
    </lineage>
</organism>
<dbReference type="AlphaFoldDB" id="A0AAW5JNC3"/>
<accession>A0AAW5JNC3</accession>
<dbReference type="Gene3D" id="3.20.70.20">
    <property type="match status" value="1"/>
</dbReference>
<name>A0AAW5JNC3_9FIRM</name>
<sequence length="350" mass="39830">MPSVTHFPVYLGPVDKLLEPFIEDEEEARKLIRHFLIFLDRTISDSYCHMNLGPEETRVGRMIVEIQKELWENAIPSMTLLYDPDITPDDFARTCVECALACAKPSFANHKEYSKLYTTPYGIASCYNALPIGGGAFTLSRIVLSRLAERAKDSEHLIHDLLPIAAKELCDYIEKKITFLVEETHFFKSNLLVQEGFVSLDRFTGMFGLVGMNECVNILIAKEGKSGTYGHSEEADAMAKRILDKLTTCMEGYESRFCDCTDHHFSLHAQVGIADDYSISPGVRIAIGDELPLHEHLLHCSQFYPYFKSGVGDIFPLRRDRQAQPRRHRRPDQGRLCPGHALLLYLWLLR</sequence>
<evidence type="ECO:0000313" key="1">
    <source>
        <dbReference type="EMBL" id="MCQ4770813.1"/>
    </source>
</evidence>
<dbReference type="Proteomes" id="UP001204562">
    <property type="component" value="Unassembled WGS sequence"/>
</dbReference>
<comment type="caution">
    <text evidence="1">The sequence shown here is derived from an EMBL/GenBank/DDBJ whole genome shotgun (WGS) entry which is preliminary data.</text>
</comment>
<dbReference type="EMBL" id="JANFYS010000020">
    <property type="protein sequence ID" value="MCQ4770813.1"/>
    <property type="molecule type" value="Genomic_DNA"/>
</dbReference>
<dbReference type="SUPFAM" id="SSF51998">
    <property type="entry name" value="PFL-like glycyl radical enzymes"/>
    <property type="match status" value="1"/>
</dbReference>
<gene>
    <name evidence="1" type="ORF">NE579_10090</name>
</gene>
<dbReference type="InterPro" id="IPR016905">
    <property type="entry name" value="Glycyl_radical_YjjI-like"/>
</dbReference>
<dbReference type="Pfam" id="PF11230">
    <property type="entry name" value="YjjI-like"/>
    <property type="match status" value="1"/>
</dbReference>